<dbReference type="Gene3D" id="3.90.10.10">
    <property type="entry name" value="Cytochrome C3"/>
    <property type="match status" value="1"/>
</dbReference>
<dbReference type="GO" id="GO:0016491">
    <property type="term" value="F:oxidoreductase activity"/>
    <property type="evidence" value="ECO:0007669"/>
    <property type="project" value="TreeGrafter"/>
</dbReference>
<dbReference type="SUPFAM" id="SSF48695">
    <property type="entry name" value="Multiheme cytochromes"/>
    <property type="match status" value="1"/>
</dbReference>
<dbReference type="InterPro" id="IPR010177">
    <property type="entry name" value="Paired_CXXCH_1"/>
</dbReference>
<dbReference type="Gene3D" id="1.10.287.3080">
    <property type="match status" value="3"/>
</dbReference>
<dbReference type="InterPro" id="IPR020015">
    <property type="entry name" value="Decahaem_cyt-c_DmsE"/>
</dbReference>
<evidence type="ECO:0000259" key="4">
    <source>
        <dbReference type="Pfam" id="PF22678"/>
    </source>
</evidence>
<evidence type="ECO:0000256" key="2">
    <source>
        <dbReference type="SAM" id="SignalP"/>
    </source>
</evidence>
<dbReference type="Proteomes" id="UP000779809">
    <property type="component" value="Unassembled WGS sequence"/>
</dbReference>
<proteinExistence type="predicted"/>
<dbReference type="PANTHER" id="PTHR35038:SF6">
    <property type="entry name" value="SURFACE LOCALIZED DECAHEME CYTOCHROME C LIPOPROTEIN"/>
    <property type="match status" value="1"/>
</dbReference>
<comment type="caution">
    <text evidence="5">The sequence shown here is derived from an EMBL/GenBank/DDBJ whole genome shotgun (WGS) entry which is preliminary data.</text>
</comment>
<dbReference type="NCBIfam" id="TIGR03508">
    <property type="entry name" value="decahem_SO"/>
    <property type="match status" value="1"/>
</dbReference>
<feature type="chain" id="PRO_5037944545" evidence="2">
    <location>
        <begin position="26"/>
        <end position="332"/>
    </location>
</feature>
<feature type="signal peptide" evidence="2">
    <location>
        <begin position="1"/>
        <end position="25"/>
    </location>
</feature>
<dbReference type="InterPro" id="IPR036280">
    <property type="entry name" value="Multihaem_cyt_sf"/>
</dbReference>
<evidence type="ECO:0000259" key="3">
    <source>
        <dbReference type="Pfam" id="PF09699"/>
    </source>
</evidence>
<dbReference type="InterPro" id="IPR051829">
    <property type="entry name" value="Multiheme_Cytochr_ET"/>
</dbReference>
<gene>
    <name evidence="5" type="ORF">HYX28_02845</name>
</gene>
<protein>
    <submittedName>
        <fullName evidence="5">Ammonia-forming cytochrome c nitrite reductase subunit c552</fullName>
    </submittedName>
</protein>
<accession>A0A932ENV7</accession>
<feature type="domain" description="Cytochrome c-type protein NrfB-like" evidence="4">
    <location>
        <begin position="90"/>
        <end position="165"/>
    </location>
</feature>
<evidence type="ECO:0000256" key="1">
    <source>
        <dbReference type="ARBA" id="ARBA00022729"/>
    </source>
</evidence>
<evidence type="ECO:0000313" key="5">
    <source>
        <dbReference type="EMBL" id="MBI2677699.1"/>
    </source>
</evidence>
<sequence length="332" mass="36039">MGHRSRTIALLAIIFGIALLYSALAATPPAGQSTGQKAAPASAPASAQDSDYVGQETCVTCHDEQGKHFANTPMGKAFSHPKTAAEKLGCEACHGPGKGHVEAGGGKETIPVRFTKDSKNSAEEKNSACLTCHERGNRLFWPGSSHESRNIACVDCHVGHTPQTKKLTSDSRFSAPLTDVHSLKQGQPELCLTCHQMRRAQLQRSSHMPYREGKVTCTSCHNPHGTPNPKQLIQATTNENCLSCHTERRGPFLWEHPPVMENCANCHEPHGTNNPQLLKVRMPRVCDTCHVSSRHPTTPTLLNSVRDFNRGCTNCHSAIHGSNHPSGATFLR</sequence>
<organism evidence="5 6">
    <name type="scientific">Candidatus Korobacter versatilis</name>
    <dbReference type="NCBI Taxonomy" id="658062"/>
    <lineage>
        <taxon>Bacteria</taxon>
        <taxon>Pseudomonadati</taxon>
        <taxon>Acidobacteriota</taxon>
        <taxon>Terriglobia</taxon>
        <taxon>Terriglobales</taxon>
        <taxon>Candidatus Korobacteraceae</taxon>
        <taxon>Candidatus Korobacter</taxon>
    </lineage>
</organism>
<dbReference type="EMBL" id="JACPNR010000004">
    <property type="protein sequence ID" value="MBI2677699.1"/>
    <property type="molecule type" value="Genomic_DNA"/>
</dbReference>
<dbReference type="Pfam" id="PF22678">
    <property type="entry name" value="Cytochrom_c_NrfB-like"/>
    <property type="match status" value="1"/>
</dbReference>
<dbReference type="InterPro" id="IPR053875">
    <property type="entry name" value="Cytochrom_c_NrfB-like_dom"/>
</dbReference>
<feature type="domain" description="Doubled CXXCH motif" evidence="3">
    <location>
        <begin position="207"/>
        <end position="249"/>
    </location>
</feature>
<dbReference type="AlphaFoldDB" id="A0A932ENV7"/>
<name>A0A932ENV7_9BACT</name>
<keyword evidence="1 2" id="KW-0732">Signal</keyword>
<dbReference type="Pfam" id="PF09699">
    <property type="entry name" value="Paired_CXXCH_1"/>
    <property type="match status" value="2"/>
</dbReference>
<evidence type="ECO:0000313" key="6">
    <source>
        <dbReference type="Proteomes" id="UP000779809"/>
    </source>
</evidence>
<reference evidence="5" key="1">
    <citation type="submission" date="2020-07" db="EMBL/GenBank/DDBJ databases">
        <title>Huge and variable diversity of episymbiotic CPR bacteria and DPANN archaea in groundwater ecosystems.</title>
        <authorList>
            <person name="He C.Y."/>
            <person name="Keren R."/>
            <person name="Whittaker M."/>
            <person name="Farag I.F."/>
            <person name="Doudna J."/>
            <person name="Cate J.H.D."/>
            <person name="Banfield J.F."/>
        </authorList>
    </citation>
    <scope>NUCLEOTIDE SEQUENCE</scope>
    <source>
        <strain evidence="5">NC_groundwater_580_Pr5_B-0.1um_64_19</strain>
    </source>
</reference>
<dbReference type="NCBIfam" id="TIGR01905">
    <property type="entry name" value="paired_CXXCH_1"/>
    <property type="match status" value="2"/>
</dbReference>
<feature type="domain" description="Doubled CXXCH motif" evidence="3">
    <location>
        <begin position="256"/>
        <end position="293"/>
    </location>
</feature>
<dbReference type="PANTHER" id="PTHR35038">
    <property type="entry name" value="DISSIMILATORY SULFITE REDUCTASE SIRA"/>
    <property type="match status" value="1"/>
</dbReference>